<evidence type="ECO:0000313" key="2">
    <source>
        <dbReference type="Proteomes" id="UP001371305"/>
    </source>
</evidence>
<protein>
    <recommendedName>
        <fullName evidence="3">Transcriptional regulator</fullName>
    </recommendedName>
</protein>
<organism evidence="1 2">
    <name type="scientific">Luteolibacter soli</name>
    <dbReference type="NCBI Taxonomy" id="3135280"/>
    <lineage>
        <taxon>Bacteria</taxon>
        <taxon>Pseudomonadati</taxon>
        <taxon>Verrucomicrobiota</taxon>
        <taxon>Verrucomicrobiia</taxon>
        <taxon>Verrucomicrobiales</taxon>
        <taxon>Verrucomicrobiaceae</taxon>
        <taxon>Luteolibacter</taxon>
    </lineage>
</organism>
<dbReference type="EMBL" id="JBBUKT010000015">
    <property type="protein sequence ID" value="MEK7953980.1"/>
    <property type="molecule type" value="Genomic_DNA"/>
</dbReference>
<proteinExistence type="predicted"/>
<dbReference type="Proteomes" id="UP001371305">
    <property type="component" value="Unassembled WGS sequence"/>
</dbReference>
<evidence type="ECO:0008006" key="3">
    <source>
        <dbReference type="Google" id="ProtNLM"/>
    </source>
</evidence>
<gene>
    <name evidence="1" type="ORF">WKV53_25920</name>
</gene>
<evidence type="ECO:0000313" key="1">
    <source>
        <dbReference type="EMBL" id="MEK7953980.1"/>
    </source>
</evidence>
<accession>A0ABU9B1T2</accession>
<sequence>MREAIHEADSLDLENEIFETALQLTDPERRREYLDRTFYGDRQGREGMEELLGMTGIASSYFLEGRQRMLELAREVLEELPEWVGVPVLPPKR</sequence>
<dbReference type="RefSeq" id="WP_341407748.1">
    <property type="nucleotide sequence ID" value="NZ_JBBUKT010000015.1"/>
</dbReference>
<name>A0ABU9B1T2_9BACT</name>
<comment type="caution">
    <text evidence="1">The sequence shown here is derived from an EMBL/GenBank/DDBJ whole genome shotgun (WGS) entry which is preliminary data.</text>
</comment>
<reference evidence="1 2" key="1">
    <citation type="submission" date="2024-04" db="EMBL/GenBank/DDBJ databases">
        <title>Luteolibacter sp. isolated from soil.</title>
        <authorList>
            <person name="An J."/>
        </authorList>
    </citation>
    <scope>NUCLEOTIDE SEQUENCE [LARGE SCALE GENOMIC DNA]</scope>
    <source>
        <strain evidence="1 2">Y139</strain>
    </source>
</reference>
<keyword evidence="2" id="KW-1185">Reference proteome</keyword>